<evidence type="ECO:0000259" key="13">
    <source>
        <dbReference type="Pfam" id="PF00593"/>
    </source>
</evidence>
<evidence type="ECO:0000256" key="2">
    <source>
        <dbReference type="ARBA" id="ARBA00022448"/>
    </source>
</evidence>
<evidence type="ECO:0000256" key="6">
    <source>
        <dbReference type="ARBA" id="ARBA00023077"/>
    </source>
</evidence>
<comment type="caution">
    <text evidence="15">The sequence shown here is derived from an EMBL/GenBank/DDBJ whole genome shotgun (WGS) entry which is preliminary data.</text>
</comment>
<sequence length="600" mass="64425">MKHLLASASVAALATLPRVALAQDDAFDLGTITVSASQTPVETKRTGTVVEVVEQDEIEKSSSVRVSETLDTLPGISLSGNGGLGTSSVLRIRGLSGKYVPVYIDGIDMTDPASVQTQYSFGALTTAGIDRIEVLKGSQSAIYGSEAIGGVINISTLRATEMGTHYRYSVEAGSYDTYSATFGVTTKSEQGELAFTLSHTTTNGFSAAEEDAGNPEADGYDGTTMILTGAYQATETVKLGFAFNYLDSTTDQDGFRVDDLTAQELATRLGARVYAEIDGGPIDHTLSLAYSKTEREYPVGFNRFFTGERTEVGYKGVTQMGAVDLAFGANYSEEEFAVDTINGTYRTTSIFGEAQYAASENVDLSFALRHDEHSTFGGFTTGRLAANWRITGDTTLRASIGTGFRAPSLYELFHPVYGNPTLEQEESRSAEIGVEHRFANDAQVKATLFYTEIDNLIEFSGGGYNQVPGTSTTKGLELSGRMALGAATDLFGSYTYTDGKDSSGNQLIRVPKHDFVLGVEAELTDKLSGQLVLNHVAGRANDGGSAMPDYTVVNASMTYDFNDTTQGYVRLENLTNEQYQTSYGYGTSDRAIYFGVRASF</sequence>
<keyword evidence="6 11" id="KW-0798">TonB box</keyword>
<dbReference type="InterPro" id="IPR000531">
    <property type="entry name" value="Beta-barrel_TonB"/>
</dbReference>
<feature type="signal peptide" evidence="12">
    <location>
        <begin position="1"/>
        <end position="22"/>
    </location>
</feature>
<comment type="similarity">
    <text evidence="10 11">Belongs to the TonB-dependent receptor family.</text>
</comment>
<keyword evidence="4 10" id="KW-0812">Transmembrane</keyword>
<dbReference type="GO" id="GO:0044718">
    <property type="term" value="P:siderophore transmembrane transport"/>
    <property type="evidence" value="ECO:0007669"/>
    <property type="project" value="TreeGrafter"/>
</dbReference>
<dbReference type="AlphaFoldDB" id="A0A9Q2P0K0"/>
<evidence type="ECO:0000259" key="14">
    <source>
        <dbReference type="Pfam" id="PF07715"/>
    </source>
</evidence>
<evidence type="ECO:0000256" key="9">
    <source>
        <dbReference type="ARBA" id="ARBA00023237"/>
    </source>
</evidence>
<proteinExistence type="inferred from homology"/>
<feature type="domain" description="TonB-dependent receptor-like beta-barrel" evidence="13">
    <location>
        <begin position="176"/>
        <end position="574"/>
    </location>
</feature>
<accession>A0A9Q2P0K0</accession>
<dbReference type="Proteomes" id="UP000809337">
    <property type="component" value="Unassembled WGS sequence"/>
</dbReference>
<evidence type="ECO:0000256" key="8">
    <source>
        <dbReference type="ARBA" id="ARBA00023170"/>
    </source>
</evidence>
<keyword evidence="8 15" id="KW-0675">Receptor</keyword>
<dbReference type="PANTHER" id="PTHR30069:SF29">
    <property type="entry name" value="HEMOGLOBIN AND HEMOGLOBIN-HAPTOGLOBIN-BINDING PROTEIN 1-RELATED"/>
    <property type="match status" value="1"/>
</dbReference>
<dbReference type="RefSeq" id="WP_231033852.1">
    <property type="nucleotide sequence ID" value="NZ_JAJNGX010000005.1"/>
</dbReference>
<protein>
    <submittedName>
        <fullName evidence="15">TonB-dependent receptor</fullName>
    </submittedName>
</protein>
<dbReference type="PROSITE" id="PS52016">
    <property type="entry name" value="TONB_DEPENDENT_REC_3"/>
    <property type="match status" value="1"/>
</dbReference>
<evidence type="ECO:0000256" key="5">
    <source>
        <dbReference type="ARBA" id="ARBA00022729"/>
    </source>
</evidence>
<evidence type="ECO:0000313" key="15">
    <source>
        <dbReference type="EMBL" id="MBM2354829.1"/>
    </source>
</evidence>
<evidence type="ECO:0000256" key="10">
    <source>
        <dbReference type="PROSITE-ProRule" id="PRU01360"/>
    </source>
</evidence>
<dbReference type="Pfam" id="PF07715">
    <property type="entry name" value="Plug"/>
    <property type="match status" value="1"/>
</dbReference>
<keyword evidence="7 10" id="KW-0472">Membrane</keyword>
<dbReference type="Gene3D" id="2.170.130.10">
    <property type="entry name" value="TonB-dependent receptor, plug domain"/>
    <property type="match status" value="1"/>
</dbReference>
<dbReference type="GO" id="GO:0009279">
    <property type="term" value="C:cell outer membrane"/>
    <property type="evidence" value="ECO:0007669"/>
    <property type="project" value="UniProtKB-SubCell"/>
</dbReference>
<keyword evidence="5 12" id="KW-0732">Signal</keyword>
<evidence type="ECO:0000313" key="16">
    <source>
        <dbReference type="Proteomes" id="UP000809337"/>
    </source>
</evidence>
<organism evidence="15 16">
    <name type="scientific">Pseudosulfitobacter pseudonitzschiae</name>
    <dbReference type="NCBI Taxonomy" id="1402135"/>
    <lineage>
        <taxon>Bacteria</taxon>
        <taxon>Pseudomonadati</taxon>
        <taxon>Pseudomonadota</taxon>
        <taxon>Alphaproteobacteria</taxon>
        <taxon>Rhodobacterales</taxon>
        <taxon>Roseobacteraceae</taxon>
        <taxon>Pseudosulfitobacter</taxon>
    </lineage>
</organism>
<evidence type="ECO:0000256" key="12">
    <source>
        <dbReference type="SAM" id="SignalP"/>
    </source>
</evidence>
<name>A0A9Q2P0K0_9RHOB</name>
<evidence type="ECO:0000256" key="4">
    <source>
        <dbReference type="ARBA" id="ARBA00022692"/>
    </source>
</evidence>
<dbReference type="EMBL" id="JAFBWN010000005">
    <property type="protein sequence ID" value="MBM2354829.1"/>
    <property type="molecule type" value="Genomic_DNA"/>
</dbReference>
<dbReference type="InterPro" id="IPR012910">
    <property type="entry name" value="Plug_dom"/>
</dbReference>
<evidence type="ECO:0000256" key="3">
    <source>
        <dbReference type="ARBA" id="ARBA00022452"/>
    </source>
</evidence>
<keyword evidence="2 10" id="KW-0813">Transport</keyword>
<dbReference type="CDD" id="cd01347">
    <property type="entry name" value="ligand_gated_channel"/>
    <property type="match status" value="1"/>
</dbReference>
<dbReference type="InterPro" id="IPR036942">
    <property type="entry name" value="Beta-barrel_TonB_sf"/>
</dbReference>
<evidence type="ECO:0000256" key="7">
    <source>
        <dbReference type="ARBA" id="ARBA00023136"/>
    </source>
</evidence>
<dbReference type="SUPFAM" id="SSF56935">
    <property type="entry name" value="Porins"/>
    <property type="match status" value="1"/>
</dbReference>
<dbReference type="InterPro" id="IPR039426">
    <property type="entry name" value="TonB-dep_rcpt-like"/>
</dbReference>
<feature type="chain" id="PRO_5040471201" evidence="12">
    <location>
        <begin position="23"/>
        <end position="600"/>
    </location>
</feature>
<reference evidence="15" key="1">
    <citation type="submission" date="2021-01" db="EMBL/GenBank/DDBJ databases">
        <title>Diatom-associated Roseobacters Show Island Model of Population Structure.</title>
        <authorList>
            <person name="Qu L."/>
            <person name="Feng X."/>
            <person name="Chen Y."/>
            <person name="Li L."/>
            <person name="Wang X."/>
            <person name="Hu Z."/>
            <person name="Wang H."/>
            <person name="Luo H."/>
        </authorList>
    </citation>
    <scope>NUCLEOTIDE SEQUENCE</scope>
    <source>
        <strain evidence="15">SM26-45</strain>
    </source>
</reference>
<keyword evidence="9 10" id="KW-0998">Cell outer membrane</keyword>
<dbReference type="InterPro" id="IPR037066">
    <property type="entry name" value="Plug_dom_sf"/>
</dbReference>
<feature type="domain" description="TonB-dependent receptor plug" evidence="14">
    <location>
        <begin position="44"/>
        <end position="151"/>
    </location>
</feature>
<evidence type="ECO:0000256" key="1">
    <source>
        <dbReference type="ARBA" id="ARBA00004571"/>
    </source>
</evidence>
<keyword evidence="3 10" id="KW-1134">Transmembrane beta strand</keyword>
<dbReference type="Gene3D" id="2.40.170.20">
    <property type="entry name" value="TonB-dependent receptor, beta-barrel domain"/>
    <property type="match status" value="1"/>
</dbReference>
<dbReference type="GO" id="GO:0015344">
    <property type="term" value="F:siderophore uptake transmembrane transporter activity"/>
    <property type="evidence" value="ECO:0007669"/>
    <property type="project" value="TreeGrafter"/>
</dbReference>
<gene>
    <name evidence="15" type="ORF">JQX14_09780</name>
</gene>
<dbReference type="Pfam" id="PF00593">
    <property type="entry name" value="TonB_dep_Rec_b-barrel"/>
    <property type="match status" value="1"/>
</dbReference>
<comment type="subcellular location">
    <subcellularLocation>
        <location evidence="1 10">Cell outer membrane</location>
        <topology evidence="1 10">Multi-pass membrane protein</topology>
    </subcellularLocation>
</comment>
<dbReference type="PANTHER" id="PTHR30069">
    <property type="entry name" value="TONB-DEPENDENT OUTER MEMBRANE RECEPTOR"/>
    <property type="match status" value="1"/>
</dbReference>
<evidence type="ECO:0000256" key="11">
    <source>
        <dbReference type="RuleBase" id="RU003357"/>
    </source>
</evidence>